<organism evidence="2">
    <name type="scientific">freshwater metagenome</name>
    <dbReference type="NCBI Taxonomy" id="449393"/>
    <lineage>
        <taxon>unclassified sequences</taxon>
        <taxon>metagenomes</taxon>
        <taxon>ecological metagenomes</taxon>
    </lineage>
</organism>
<feature type="compositionally biased region" description="Basic and acidic residues" evidence="1">
    <location>
        <begin position="69"/>
        <end position="78"/>
    </location>
</feature>
<protein>
    <submittedName>
        <fullName evidence="2">Unannotated protein</fullName>
    </submittedName>
</protein>
<gene>
    <name evidence="2" type="ORF">UFOPK2786_00958</name>
</gene>
<evidence type="ECO:0000256" key="1">
    <source>
        <dbReference type="SAM" id="MobiDB-lite"/>
    </source>
</evidence>
<proteinExistence type="predicted"/>
<dbReference type="EMBL" id="CAEZYW010000138">
    <property type="protein sequence ID" value="CAB4744376.1"/>
    <property type="molecule type" value="Genomic_DNA"/>
</dbReference>
<feature type="region of interest" description="Disordered" evidence="1">
    <location>
        <begin position="69"/>
        <end position="92"/>
    </location>
</feature>
<name>A0A6J6TB60_9ZZZZ</name>
<dbReference type="AlphaFoldDB" id="A0A6J6TB60"/>
<evidence type="ECO:0000313" key="2">
    <source>
        <dbReference type="EMBL" id="CAB4744376.1"/>
    </source>
</evidence>
<reference evidence="2" key="1">
    <citation type="submission" date="2020-05" db="EMBL/GenBank/DDBJ databases">
        <authorList>
            <person name="Chiriac C."/>
            <person name="Salcher M."/>
            <person name="Ghai R."/>
            <person name="Kavagutti S V."/>
        </authorList>
    </citation>
    <scope>NUCLEOTIDE SEQUENCE</scope>
</reference>
<sequence>MSQLAGLVLGQPAQLPDLAVGESHALGVADEAGGESVGAPQLIGHLVDEADLIEEPRVDRSSVVHLVDRGTRPERTLHQGEPPIVRPRHVLE</sequence>
<accession>A0A6J6TB60</accession>